<evidence type="ECO:0000256" key="2">
    <source>
        <dbReference type="ARBA" id="ARBA00022490"/>
    </source>
</evidence>
<dbReference type="InterPro" id="IPR001247">
    <property type="entry name" value="ExoRNase_PH_dom1"/>
</dbReference>
<keyword evidence="11" id="KW-1185">Reference proteome</keyword>
<dbReference type="GO" id="GO:0004654">
    <property type="term" value="F:polyribonucleotide nucleotidyltransferase activity"/>
    <property type="evidence" value="ECO:0007669"/>
    <property type="project" value="UniProtKB-UniRule"/>
</dbReference>
<dbReference type="InterPro" id="IPR004088">
    <property type="entry name" value="KH_dom_type_1"/>
</dbReference>
<dbReference type="InterPro" id="IPR036612">
    <property type="entry name" value="KH_dom_type_1_sf"/>
</dbReference>
<dbReference type="Pfam" id="PF00575">
    <property type="entry name" value="S1"/>
    <property type="match status" value="1"/>
</dbReference>
<dbReference type="PANTHER" id="PTHR11252">
    <property type="entry name" value="POLYRIBONUCLEOTIDE NUCLEOTIDYLTRANSFERASE"/>
    <property type="match status" value="1"/>
</dbReference>
<dbReference type="GO" id="GO:0006402">
    <property type="term" value="P:mRNA catabolic process"/>
    <property type="evidence" value="ECO:0007669"/>
    <property type="project" value="UniProtKB-UniRule"/>
</dbReference>
<sequence>MERFKKTGLYEKSLQFGSGTLVLQSGKIAKQSDGAILATVGDTVVLNTVVLGKEPLASCNFLPLSVHYREMFSAAGKFPGGFLKREGKISDREVLISRLIDRALRPMFEDHFFHEVQIISHVLSYDPNFDPAMIAMVGASAALSISGAPLVGISGAVRVAKLDKEVIVNPSIQQIKASDVNLVVSATHREIVMIESEAKEVKEDDLSSLLKTAMDSIAHIVDCMEEMKKEIGKEFIWRSNTVQDVERVNLAQAFEHRVQEGLNISCKYERVGYFELLSREILEKCQDDDVSLSDVKKDVEKLLKSIMRDNVIEGRGRIGGRNNTEIREIECESGIFPRTHGSALFTRGDTQVIATVTLGTEDDGQIIGNVIDDYRESFMLHYSFPPFAAGECGALRAPGRREIGHGQLARKAINAVMPSKEQFPYTVRVCADVTESDGSSSQATICAGILSLMDAGVPIKSMIAGIAMGMVQEKDKLAILSDIAHEEDSFGDIDFKVAGSVEGVTALQLDSKLPCLTLDTLITALSQAKDGRLHILSKMKNTISVPREKLSRYAPSFHTLNIAKDSIKDLIGPGGKVIRDICEKTGAKINVNDDGVVTVAAVDAAAVEKAILMIRGVTGASAEIGTKFEGRIVKIIDSGIFVDCGMGKDAFVHISEVSHSTVNDLRDCFSEGEKVNMVVIGEDRGRVRFSIKDYDVEVSVLIEKNKRKRSRNSEHGKNDQSGKFERSRKRMRNEHWKRDKAEEKFKNR</sequence>
<dbReference type="EMBL" id="CP043312">
    <property type="protein sequence ID" value="QEK39492.1"/>
    <property type="molecule type" value="Genomic_DNA"/>
</dbReference>
<accession>A0A5C0UJ53</accession>
<dbReference type="InterPro" id="IPR015847">
    <property type="entry name" value="ExoRNase_PH_dom2"/>
</dbReference>
<dbReference type="InterPro" id="IPR020568">
    <property type="entry name" value="Ribosomal_Su5_D2-typ_SF"/>
</dbReference>
<feature type="domain" description="S1 motif" evidence="9">
    <location>
        <begin position="625"/>
        <end position="692"/>
    </location>
</feature>
<feature type="region of interest" description="Disordered" evidence="8">
    <location>
        <begin position="706"/>
        <end position="748"/>
    </location>
</feature>
<dbReference type="SMART" id="SM00316">
    <property type="entry name" value="S1"/>
    <property type="match status" value="1"/>
</dbReference>
<dbReference type="InterPro" id="IPR015848">
    <property type="entry name" value="PNPase_PH_RNA-bd_bac/org-type"/>
</dbReference>
<gene>
    <name evidence="7 10" type="primary">pnp</name>
    <name evidence="10" type="ORF">FZC37_00875</name>
</gene>
<dbReference type="InterPro" id="IPR027408">
    <property type="entry name" value="PNPase/RNase_PH_dom_sf"/>
</dbReference>
<dbReference type="PANTHER" id="PTHR11252:SF0">
    <property type="entry name" value="POLYRIBONUCLEOTIDE NUCLEOTIDYLTRANSFERASE 1, MITOCHONDRIAL"/>
    <property type="match status" value="1"/>
</dbReference>
<organism evidence="10 11">
    <name type="scientific">Candidatus Sneabacter namystus</name>
    <dbReference type="NCBI Taxonomy" id="2601646"/>
    <lineage>
        <taxon>Bacteria</taxon>
        <taxon>Pseudomonadati</taxon>
        <taxon>Pseudomonadota</taxon>
        <taxon>Alphaproteobacteria</taxon>
        <taxon>Rickettsiales</taxon>
        <taxon>Rickettsiaceae</taxon>
        <taxon>Rickettsieae</taxon>
        <taxon>Candidatus Sneabacter</taxon>
    </lineage>
</organism>
<keyword evidence="4 7" id="KW-0548">Nucleotidyltransferase</keyword>
<dbReference type="AlphaFoldDB" id="A0A5C0UJ53"/>
<dbReference type="Pfam" id="PF00013">
    <property type="entry name" value="KH_1"/>
    <property type="match status" value="1"/>
</dbReference>
<keyword evidence="5 7" id="KW-0460">Magnesium</keyword>
<dbReference type="SUPFAM" id="SSF54211">
    <property type="entry name" value="Ribosomal protein S5 domain 2-like"/>
    <property type="match status" value="2"/>
</dbReference>
<feature type="compositionally biased region" description="Basic and acidic residues" evidence="8">
    <location>
        <begin position="733"/>
        <end position="748"/>
    </location>
</feature>
<feature type="binding site" evidence="7">
    <location>
        <position position="494"/>
    </location>
    <ligand>
        <name>Mg(2+)</name>
        <dbReference type="ChEBI" id="CHEBI:18420"/>
    </ligand>
</feature>
<keyword evidence="3 7" id="KW-0808">Transferase</keyword>
<dbReference type="InterPro" id="IPR003029">
    <property type="entry name" value="S1_domain"/>
</dbReference>
<feature type="binding site" evidence="7">
    <location>
        <position position="488"/>
    </location>
    <ligand>
        <name>Mg(2+)</name>
        <dbReference type="ChEBI" id="CHEBI:18420"/>
    </ligand>
</feature>
<dbReference type="GO" id="GO:0000287">
    <property type="term" value="F:magnesium ion binding"/>
    <property type="evidence" value="ECO:0007669"/>
    <property type="project" value="UniProtKB-UniRule"/>
</dbReference>
<dbReference type="InterPro" id="IPR012162">
    <property type="entry name" value="PNPase"/>
</dbReference>
<dbReference type="KEGG" id="snay:FZC37_00875"/>
<dbReference type="FunFam" id="3.30.1370.10:FF:000001">
    <property type="entry name" value="Polyribonucleotide nucleotidyltransferase"/>
    <property type="match status" value="1"/>
</dbReference>
<comment type="function">
    <text evidence="7">Involved in mRNA degradation. Catalyzes the phosphorolysis of single-stranded polyribonucleotides processively in the 3'- to 5'-direction.</text>
</comment>
<dbReference type="Proteomes" id="UP000323844">
    <property type="component" value="Chromosome"/>
</dbReference>
<dbReference type="InterPro" id="IPR004087">
    <property type="entry name" value="KH_dom"/>
</dbReference>
<proteinExistence type="inferred from homology"/>
<dbReference type="SUPFAM" id="SSF55666">
    <property type="entry name" value="Ribonuclease PH domain 2-like"/>
    <property type="match status" value="2"/>
</dbReference>
<evidence type="ECO:0000256" key="1">
    <source>
        <dbReference type="ARBA" id="ARBA00007404"/>
    </source>
</evidence>
<dbReference type="InterPro" id="IPR036345">
    <property type="entry name" value="ExoRNase_PH_dom2_sf"/>
</dbReference>
<dbReference type="Gene3D" id="3.30.1370.10">
    <property type="entry name" value="K Homology domain, type 1"/>
    <property type="match status" value="1"/>
</dbReference>
<dbReference type="Gene3D" id="2.40.50.140">
    <property type="entry name" value="Nucleic acid-binding proteins"/>
    <property type="match status" value="1"/>
</dbReference>
<feature type="compositionally biased region" description="Basic and acidic residues" evidence="8">
    <location>
        <begin position="711"/>
        <end position="725"/>
    </location>
</feature>
<dbReference type="PROSITE" id="PS50084">
    <property type="entry name" value="KH_TYPE_1"/>
    <property type="match status" value="1"/>
</dbReference>
<protein>
    <recommendedName>
        <fullName evidence="7">Polyribonucleotide nucleotidyltransferase</fullName>
        <ecNumber evidence="7">2.7.7.8</ecNumber>
    </recommendedName>
    <alternativeName>
        <fullName evidence="7">Polynucleotide phosphorylase</fullName>
        <shortName evidence="7">PNPase</shortName>
    </alternativeName>
</protein>
<dbReference type="PIRSF" id="PIRSF005499">
    <property type="entry name" value="PNPase"/>
    <property type="match status" value="1"/>
</dbReference>
<dbReference type="PROSITE" id="PS50126">
    <property type="entry name" value="S1"/>
    <property type="match status" value="1"/>
</dbReference>
<dbReference type="GO" id="GO:0003723">
    <property type="term" value="F:RNA binding"/>
    <property type="evidence" value="ECO:0007669"/>
    <property type="project" value="UniProtKB-UniRule"/>
</dbReference>
<dbReference type="SUPFAM" id="SSF50249">
    <property type="entry name" value="Nucleic acid-binding proteins"/>
    <property type="match status" value="1"/>
</dbReference>
<keyword evidence="6 7" id="KW-0694">RNA-binding</keyword>
<evidence type="ECO:0000256" key="4">
    <source>
        <dbReference type="ARBA" id="ARBA00022695"/>
    </source>
</evidence>
<evidence type="ECO:0000256" key="3">
    <source>
        <dbReference type="ARBA" id="ARBA00022679"/>
    </source>
</evidence>
<dbReference type="NCBIfam" id="NF008805">
    <property type="entry name" value="PRK11824.1"/>
    <property type="match status" value="1"/>
</dbReference>
<dbReference type="SUPFAM" id="SSF54791">
    <property type="entry name" value="Eukaryotic type KH-domain (KH-domain type I)"/>
    <property type="match status" value="1"/>
</dbReference>
<evidence type="ECO:0000256" key="5">
    <source>
        <dbReference type="ARBA" id="ARBA00022842"/>
    </source>
</evidence>
<keyword evidence="7" id="KW-0479">Metal-binding</keyword>
<dbReference type="EC" id="2.7.7.8" evidence="7"/>
<evidence type="ECO:0000313" key="10">
    <source>
        <dbReference type="EMBL" id="QEK39492.1"/>
    </source>
</evidence>
<dbReference type="GO" id="GO:0006396">
    <property type="term" value="P:RNA processing"/>
    <property type="evidence" value="ECO:0007669"/>
    <property type="project" value="InterPro"/>
</dbReference>
<reference evidence="10 11" key="1">
    <citation type="submission" date="2019-08" db="EMBL/GenBank/DDBJ databases">
        <title>Highly reduced genomes of protist endosymbionts show evolutionary convergence.</title>
        <authorList>
            <person name="George E."/>
            <person name="Husnik F."/>
            <person name="Tashyreva D."/>
            <person name="Prokopchuk G."/>
            <person name="Horak A."/>
            <person name="Kwong W.K."/>
            <person name="Lukes J."/>
            <person name="Keeling P.J."/>
        </authorList>
    </citation>
    <scope>NUCLEOTIDE SEQUENCE [LARGE SCALE GENOMIC DNA]</scope>
    <source>
        <strain evidence="10">1621</strain>
    </source>
</reference>
<evidence type="ECO:0000259" key="9">
    <source>
        <dbReference type="PROSITE" id="PS50126"/>
    </source>
</evidence>
<dbReference type="SMART" id="SM00322">
    <property type="entry name" value="KH"/>
    <property type="match status" value="1"/>
</dbReference>
<dbReference type="NCBIfam" id="TIGR03591">
    <property type="entry name" value="polynuc_phos"/>
    <property type="match status" value="1"/>
</dbReference>
<dbReference type="Pfam" id="PF01138">
    <property type="entry name" value="RNase_PH"/>
    <property type="match status" value="2"/>
</dbReference>
<dbReference type="GO" id="GO:0000175">
    <property type="term" value="F:3'-5'-RNA exonuclease activity"/>
    <property type="evidence" value="ECO:0007669"/>
    <property type="project" value="TreeGrafter"/>
</dbReference>
<dbReference type="OrthoDB" id="9804305at2"/>
<comment type="catalytic activity">
    <reaction evidence="7">
        <text>RNA(n+1) + phosphate = RNA(n) + a ribonucleoside 5'-diphosphate</text>
        <dbReference type="Rhea" id="RHEA:22096"/>
        <dbReference type="Rhea" id="RHEA-COMP:14527"/>
        <dbReference type="Rhea" id="RHEA-COMP:17342"/>
        <dbReference type="ChEBI" id="CHEBI:43474"/>
        <dbReference type="ChEBI" id="CHEBI:57930"/>
        <dbReference type="ChEBI" id="CHEBI:140395"/>
        <dbReference type="EC" id="2.7.7.8"/>
    </reaction>
</comment>
<dbReference type="InterPro" id="IPR012340">
    <property type="entry name" value="NA-bd_OB-fold"/>
</dbReference>
<comment type="similarity">
    <text evidence="1 7">Belongs to the polyribonucleotide nucleotidyltransferase family.</text>
</comment>
<evidence type="ECO:0000256" key="8">
    <source>
        <dbReference type="SAM" id="MobiDB-lite"/>
    </source>
</evidence>
<dbReference type="Gene3D" id="3.30.230.70">
    <property type="entry name" value="GHMP Kinase, N-terminal domain"/>
    <property type="match status" value="2"/>
</dbReference>
<comment type="cofactor">
    <cofactor evidence="7">
        <name>Mg(2+)</name>
        <dbReference type="ChEBI" id="CHEBI:18420"/>
    </cofactor>
</comment>
<evidence type="ECO:0000256" key="7">
    <source>
        <dbReference type="HAMAP-Rule" id="MF_01595"/>
    </source>
</evidence>
<dbReference type="GO" id="GO:0005829">
    <property type="term" value="C:cytosol"/>
    <property type="evidence" value="ECO:0007669"/>
    <property type="project" value="TreeGrafter"/>
</dbReference>
<keyword evidence="2 7" id="KW-0963">Cytoplasm</keyword>
<dbReference type="HAMAP" id="MF_01595">
    <property type="entry name" value="PNPase"/>
    <property type="match status" value="1"/>
</dbReference>
<name>A0A5C0UJ53_9RICK</name>
<dbReference type="RefSeq" id="WP_148951853.1">
    <property type="nucleotide sequence ID" value="NZ_CP043312.1"/>
</dbReference>
<dbReference type="CDD" id="cd11364">
    <property type="entry name" value="RNase_PH_PNPase_2"/>
    <property type="match status" value="1"/>
</dbReference>
<dbReference type="FunFam" id="3.30.230.70:FF:000001">
    <property type="entry name" value="Polyribonucleotide nucleotidyltransferase"/>
    <property type="match status" value="1"/>
</dbReference>
<evidence type="ECO:0000313" key="11">
    <source>
        <dbReference type="Proteomes" id="UP000323844"/>
    </source>
</evidence>
<evidence type="ECO:0000256" key="6">
    <source>
        <dbReference type="ARBA" id="ARBA00022884"/>
    </source>
</evidence>
<dbReference type="Pfam" id="PF03725">
    <property type="entry name" value="RNase_PH_C"/>
    <property type="match status" value="1"/>
</dbReference>
<comment type="subcellular location">
    <subcellularLocation>
        <location evidence="7">Cytoplasm</location>
    </subcellularLocation>
</comment>
<dbReference type="CDD" id="cd02393">
    <property type="entry name" value="KH-I_PNPase"/>
    <property type="match status" value="1"/>
</dbReference>
<dbReference type="Pfam" id="PF03726">
    <property type="entry name" value="PNPase"/>
    <property type="match status" value="1"/>
</dbReference>